<reference evidence="1 2" key="1">
    <citation type="journal article" date="2023" name="Nucleic Acids Res.">
        <title>The hologenome of Daphnia magna reveals possible DNA methylation and microbiome-mediated evolution of the host genome.</title>
        <authorList>
            <person name="Chaturvedi A."/>
            <person name="Li X."/>
            <person name="Dhandapani V."/>
            <person name="Marshall H."/>
            <person name="Kissane S."/>
            <person name="Cuenca-Cambronero M."/>
            <person name="Asole G."/>
            <person name="Calvet F."/>
            <person name="Ruiz-Romero M."/>
            <person name="Marangio P."/>
            <person name="Guigo R."/>
            <person name="Rago D."/>
            <person name="Mirbahai L."/>
            <person name="Eastwood N."/>
            <person name="Colbourne J.K."/>
            <person name="Zhou J."/>
            <person name="Mallon E."/>
            <person name="Orsini L."/>
        </authorList>
    </citation>
    <scope>NUCLEOTIDE SEQUENCE [LARGE SCALE GENOMIC DNA]</scope>
    <source>
        <strain evidence="1">LRV0_1</strain>
    </source>
</reference>
<protein>
    <submittedName>
        <fullName evidence="1">Uncharacterized protein</fullName>
    </submittedName>
</protein>
<name>A0ABR0B0V5_9CRUS</name>
<dbReference type="Proteomes" id="UP001234178">
    <property type="component" value="Unassembled WGS sequence"/>
</dbReference>
<organism evidence="1 2">
    <name type="scientific">Daphnia magna</name>
    <dbReference type="NCBI Taxonomy" id="35525"/>
    <lineage>
        <taxon>Eukaryota</taxon>
        <taxon>Metazoa</taxon>
        <taxon>Ecdysozoa</taxon>
        <taxon>Arthropoda</taxon>
        <taxon>Crustacea</taxon>
        <taxon>Branchiopoda</taxon>
        <taxon>Diplostraca</taxon>
        <taxon>Cladocera</taxon>
        <taxon>Anomopoda</taxon>
        <taxon>Daphniidae</taxon>
        <taxon>Daphnia</taxon>
    </lineage>
</organism>
<sequence>MAAFPVVFFNAPQRLVAKQKPAPIPLFGFNVSQFPCHYSRRSFLMQAELPRSMEMIEIEGSIDQFSLIEVIELITAGYRDRDRDRKGHMIEIFLDQDEFCAT</sequence>
<proteinExistence type="predicted"/>
<evidence type="ECO:0000313" key="2">
    <source>
        <dbReference type="Proteomes" id="UP001234178"/>
    </source>
</evidence>
<gene>
    <name evidence="1" type="ORF">OUZ56_024121</name>
</gene>
<evidence type="ECO:0000313" key="1">
    <source>
        <dbReference type="EMBL" id="KAK4030782.1"/>
    </source>
</evidence>
<keyword evidence="2" id="KW-1185">Reference proteome</keyword>
<comment type="caution">
    <text evidence="1">The sequence shown here is derived from an EMBL/GenBank/DDBJ whole genome shotgun (WGS) entry which is preliminary data.</text>
</comment>
<dbReference type="EMBL" id="JAOYFB010000039">
    <property type="protein sequence ID" value="KAK4030782.1"/>
    <property type="molecule type" value="Genomic_DNA"/>
</dbReference>
<accession>A0ABR0B0V5</accession>